<comment type="caution">
    <text evidence="2">The sequence shown here is derived from an EMBL/GenBank/DDBJ whole genome shotgun (WGS) entry which is preliminary data.</text>
</comment>
<dbReference type="InterPro" id="IPR036388">
    <property type="entry name" value="WH-like_DNA-bd_sf"/>
</dbReference>
<dbReference type="Proteomes" id="UP000569914">
    <property type="component" value="Unassembled WGS sequence"/>
</dbReference>
<dbReference type="Gene3D" id="1.10.10.10">
    <property type="entry name" value="Winged helix-like DNA-binding domain superfamily/Winged helix DNA-binding domain"/>
    <property type="match status" value="1"/>
</dbReference>
<dbReference type="EMBL" id="JACCBU010000001">
    <property type="protein sequence ID" value="NYE69984.1"/>
    <property type="molecule type" value="Genomic_DNA"/>
</dbReference>
<dbReference type="GO" id="GO:0016301">
    <property type="term" value="F:kinase activity"/>
    <property type="evidence" value="ECO:0007669"/>
    <property type="project" value="UniProtKB-KW"/>
</dbReference>
<reference evidence="2 3" key="1">
    <citation type="submission" date="2020-07" db="EMBL/GenBank/DDBJ databases">
        <title>Sequencing the genomes of 1000 actinobacteria strains.</title>
        <authorList>
            <person name="Klenk H.-P."/>
        </authorList>
    </citation>
    <scope>NUCLEOTIDE SEQUENCE [LARGE SCALE GENOMIC DNA]</scope>
    <source>
        <strain evidence="2 3">DSM 22083</strain>
    </source>
</reference>
<keyword evidence="3" id="KW-1185">Reference proteome</keyword>
<dbReference type="Pfam" id="PF00480">
    <property type="entry name" value="ROK"/>
    <property type="match status" value="1"/>
</dbReference>
<dbReference type="AlphaFoldDB" id="A0A7Y9I4B1"/>
<dbReference type="PANTHER" id="PTHR18964">
    <property type="entry name" value="ROK (REPRESSOR, ORF, KINASE) FAMILY"/>
    <property type="match status" value="1"/>
</dbReference>
<gene>
    <name evidence="2" type="ORF">BKA15_001313</name>
</gene>
<dbReference type="InterPro" id="IPR036390">
    <property type="entry name" value="WH_DNA-bd_sf"/>
</dbReference>
<evidence type="ECO:0000256" key="1">
    <source>
        <dbReference type="ARBA" id="ARBA00006479"/>
    </source>
</evidence>
<dbReference type="PANTHER" id="PTHR18964:SF169">
    <property type="entry name" value="N-ACETYLMANNOSAMINE KINASE"/>
    <property type="match status" value="1"/>
</dbReference>
<dbReference type="RefSeq" id="WP_179749126.1">
    <property type="nucleotide sequence ID" value="NZ_JACCBU010000001.1"/>
</dbReference>
<dbReference type="InterPro" id="IPR043129">
    <property type="entry name" value="ATPase_NBD"/>
</dbReference>
<sequence>MTTIGPTRKPGLLSPAAMGRTNRSRVLELLHRDGPSSRAQLARALQVNRATITSILQPLIDNGTLVEGASVAASPAGGKPARPVWFRPDGPELGSMRIAPHAIIGARLGVDGTIRHQAERPIDAGAPLAEIERTIFAVAHECFDDATLLGVGIAASGTINTASGSIISLQLAPVLNHYPATERLGRELGVPVYIDHHPRVQALGDKWFGHGRGLASFASVYTGEALGFGLVYDHEIVRGEQGAGGEYGHTVVDLHGLPCPCGRIGCWETIATLTWLRAEAERRGLPEPTMIDCGRLTELADQDHPGAADLLQLYAQNLAVGLANNEQMIASGRYLMHGDVCAGGTRMRDLLERWLVAYSPDRDGVTPTVIMADPTERMTLLGGGALALSAAFASIL</sequence>
<evidence type="ECO:0000313" key="2">
    <source>
        <dbReference type="EMBL" id="NYE69984.1"/>
    </source>
</evidence>
<organism evidence="2 3">
    <name type="scientific">Microlunatus parietis</name>
    <dbReference type="NCBI Taxonomy" id="682979"/>
    <lineage>
        <taxon>Bacteria</taxon>
        <taxon>Bacillati</taxon>
        <taxon>Actinomycetota</taxon>
        <taxon>Actinomycetes</taxon>
        <taxon>Propionibacteriales</taxon>
        <taxon>Propionibacteriaceae</taxon>
        <taxon>Microlunatus</taxon>
    </lineage>
</organism>
<dbReference type="InterPro" id="IPR000600">
    <property type="entry name" value="ROK"/>
</dbReference>
<protein>
    <submittedName>
        <fullName evidence="2">Putative NBD/HSP70 family sugar kinase</fullName>
    </submittedName>
</protein>
<dbReference type="SUPFAM" id="SSF53067">
    <property type="entry name" value="Actin-like ATPase domain"/>
    <property type="match status" value="1"/>
</dbReference>
<name>A0A7Y9I4B1_9ACTN</name>
<proteinExistence type="inferred from homology"/>
<dbReference type="Gene3D" id="3.30.420.40">
    <property type="match status" value="2"/>
</dbReference>
<keyword evidence="2" id="KW-0808">Transferase</keyword>
<keyword evidence="2" id="KW-0418">Kinase</keyword>
<comment type="similarity">
    <text evidence="1">Belongs to the ROK (NagC/XylR) family.</text>
</comment>
<dbReference type="SUPFAM" id="SSF46785">
    <property type="entry name" value="Winged helix' DNA-binding domain"/>
    <property type="match status" value="1"/>
</dbReference>
<evidence type="ECO:0000313" key="3">
    <source>
        <dbReference type="Proteomes" id="UP000569914"/>
    </source>
</evidence>
<accession>A0A7Y9I4B1</accession>